<keyword evidence="3" id="KW-1185">Reference proteome</keyword>
<gene>
    <name evidence="2" type="ORF">SEMRO_216_G089220.1</name>
</gene>
<organism evidence="2 3">
    <name type="scientific">Seminavis robusta</name>
    <dbReference type="NCBI Taxonomy" id="568900"/>
    <lineage>
        <taxon>Eukaryota</taxon>
        <taxon>Sar</taxon>
        <taxon>Stramenopiles</taxon>
        <taxon>Ochrophyta</taxon>
        <taxon>Bacillariophyta</taxon>
        <taxon>Bacillariophyceae</taxon>
        <taxon>Bacillariophycidae</taxon>
        <taxon>Naviculales</taxon>
        <taxon>Naviculaceae</taxon>
        <taxon>Seminavis</taxon>
    </lineage>
</organism>
<dbReference type="Pfam" id="PF08854">
    <property type="entry name" value="DUF1824"/>
    <property type="match status" value="1"/>
</dbReference>
<evidence type="ECO:0000313" key="3">
    <source>
        <dbReference type="Proteomes" id="UP001153069"/>
    </source>
</evidence>
<dbReference type="AlphaFoldDB" id="A0A9N8DMI9"/>
<proteinExistence type="predicted"/>
<feature type="signal peptide" evidence="1">
    <location>
        <begin position="1"/>
        <end position="22"/>
    </location>
</feature>
<sequence>MKLESFTRISLLFAIFLNAGHGFLLPSACRSSIVLKSASSDTDTDTLTIQQASQILQEWDQYYNKENTSGNSLPEEIMNKNRPILPAAIRLLNEAAREERDKDSTMGRCMLGICASSIDEGIATLKSWVTGLGLPRGILHGADKDGVQLDLDGGVYIKYNTGGFLTFSQIRSSGMGFDALWRPGDALLEPYDGNYRGVYFQVELDDGVFRQYLVPLDTFDEA</sequence>
<dbReference type="EMBL" id="CAICTM010000215">
    <property type="protein sequence ID" value="CAB9504996.1"/>
    <property type="molecule type" value="Genomic_DNA"/>
</dbReference>
<dbReference type="Proteomes" id="UP001153069">
    <property type="component" value="Unassembled WGS sequence"/>
</dbReference>
<reference evidence="2" key="1">
    <citation type="submission" date="2020-06" db="EMBL/GenBank/DDBJ databases">
        <authorList>
            <consortium name="Plant Systems Biology data submission"/>
        </authorList>
    </citation>
    <scope>NUCLEOTIDE SEQUENCE</scope>
    <source>
        <strain evidence="2">D6</strain>
    </source>
</reference>
<name>A0A9N8DMI9_9STRA</name>
<comment type="caution">
    <text evidence="2">The sequence shown here is derived from an EMBL/GenBank/DDBJ whole genome shotgun (WGS) entry which is preliminary data.</text>
</comment>
<feature type="chain" id="PRO_5040322824" evidence="1">
    <location>
        <begin position="23"/>
        <end position="222"/>
    </location>
</feature>
<keyword evidence="1" id="KW-0732">Signal</keyword>
<evidence type="ECO:0000313" key="2">
    <source>
        <dbReference type="EMBL" id="CAB9504996.1"/>
    </source>
</evidence>
<evidence type="ECO:0000256" key="1">
    <source>
        <dbReference type="SAM" id="SignalP"/>
    </source>
</evidence>
<protein>
    <submittedName>
        <fullName evidence="2">Uncharacterized protein</fullName>
    </submittedName>
</protein>
<dbReference type="OrthoDB" id="39680at2759"/>
<dbReference type="Gene3D" id="3.30.360.10">
    <property type="entry name" value="Dihydrodipicolinate Reductase, domain 2"/>
    <property type="match status" value="1"/>
</dbReference>
<dbReference type="SUPFAM" id="SSF160532">
    <property type="entry name" value="Ava3019-like"/>
    <property type="match status" value="1"/>
</dbReference>
<dbReference type="InterPro" id="IPR014953">
    <property type="entry name" value="DUF1824"/>
</dbReference>
<accession>A0A9N8DMI9</accession>